<comment type="catalytic activity">
    <reaction evidence="1">
        <text>ATP + (deoxyribonucleotide)n-3'-hydroxyl + 5'-phospho-(deoxyribonucleotide)m = (deoxyribonucleotide)n+m + AMP + diphosphate.</text>
        <dbReference type="EC" id="6.5.1.1"/>
    </reaction>
</comment>
<dbReference type="InterPro" id="IPR012340">
    <property type="entry name" value="NA-bd_OB-fold"/>
</dbReference>
<keyword evidence="4" id="KW-1185">Reference proteome</keyword>
<dbReference type="Gene3D" id="3.30.470.30">
    <property type="entry name" value="DNA ligase/mRNA capping enzyme"/>
    <property type="match status" value="1"/>
</dbReference>
<sequence>MDRSYYIDSLDYWGQPKRDGSRRVIVATKEKIYYQSRSTKPKGKPTTEINQALLQAANQLGTFVLDGEVYYRSVTGSEHRTAPQAATANAVAGAENTPVVTVYAIFKALYYSRRALTTTTEAERIEAGEQIGQYLPHKLFEVLPTARTREEKLALATKQQSEDREGEIWLLHNCTYIGGKDIRKQTIVRTKYALELDLFIVGLSFTKTDGRRFGAIAVAPEINGKLVTIGAVGTGFSQADMAEITRRHQMNPGGVKITVRW</sequence>
<dbReference type="GO" id="GO:0003910">
    <property type="term" value="F:DNA ligase (ATP) activity"/>
    <property type="evidence" value="ECO:0007669"/>
    <property type="project" value="UniProtKB-EC"/>
</dbReference>
<dbReference type="SUPFAM" id="SSF56091">
    <property type="entry name" value="DNA ligase/mRNA capping enzyme, catalytic domain"/>
    <property type="match status" value="1"/>
</dbReference>
<dbReference type="Gene3D" id="2.40.50.140">
    <property type="entry name" value="Nucleic acid-binding proteins"/>
    <property type="match status" value="1"/>
</dbReference>
<keyword evidence="3" id="KW-0436">Ligase</keyword>
<protein>
    <submittedName>
        <fullName evidence="3">DNA ligase</fullName>
    </submittedName>
</protein>
<dbReference type="Pfam" id="PF01068">
    <property type="entry name" value="DNA_ligase_A_M"/>
    <property type="match status" value="1"/>
</dbReference>
<comment type="caution">
    <text evidence="3">The sequence shown here is derived from an EMBL/GenBank/DDBJ whole genome shotgun (WGS) entry which is preliminary data.</text>
</comment>
<organism evidence="3 4">
    <name type="scientific">Microseira wollei NIES-4236</name>
    <dbReference type="NCBI Taxonomy" id="2530354"/>
    <lineage>
        <taxon>Bacteria</taxon>
        <taxon>Bacillati</taxon>
        <taxon>Cyanobacteriota</taxon>
        <taxon>Cyanophyceae</taxon>
        <taxon>Oscillatoriophycideae</taxon>
        <taxon>Aerosakkonematales</taxon>
        <taxon>Aerosakkonemataceae</taxon>
        <taxon>Microseira</taxon>
    </lineage>
</organism>
<proteinExistence type="predicted"/>
<evidence type="ECO:0000313" key="3">
    <source>
        <dbReference type="EMBL" id="GET42144.1"/>
    </source>
</evidence>
<dbReference type="GO" id="GO:0006281">
    <property type="term" value="P:DNA repair"/>
    <property type="evidence" value="ECO:0007669"/>
    <property type="project" value="InterPro"/>
</dbReference>
<feature type="domain" description="ATP-dependent DNA ligase family profile" evidence="2">
    <location>
        <begin position="14"/>
        <end position="180"/>
    </location>
</feature>
<dbReference type="InterPro" id="IPR012310">
    <property type="entry name" value="DNA_ligase_ATP-dep_cent"/>
</dbReference>
<dbReference type="RefSeq" id="WP_226589248.1">
    <property type="nucleotide sequence ID" value="NZ_BLAY01000150.1"/>
</dbReference>
<dbReference type="AlphaFoldDB" id="A0AAV3WLU4"/>
<evidence type="ECO:0000313" key="4">
    <source>
        <dbReference type="Proteomes" id="UP001050975"/>
    </source>
</evidence>
<evidence type="ECO:0000259" key="2">
    <source>
        <dbReference type="Pfam" id="PF01068"/>
    </source>
</evidence>
<dbReference type="Proteomes" id="UP001050975">
    <property type="component" value="Unassembled WGS sequence"/>
</dbReference>
<evidence type="ECO:0000256" key="1">
    <source>
        <dbReference type="ARBA" id="ARBA00034003"/>
    </source>
</evidence>
<dbReference type="EMBL" id="BLAY01000150">
    <property type="protein sequence ID" value="GET42144.1"/>
    <property type="molecule type" value="Genomic_DNA"/>
</dbReference>
<reference evidence="3" key="1">
    <citation type="submission" date="2019-10" db="EMBL/GenBank/DDBJ databases">
        <title>Draft genome sequece of Microseira wollei NIES-4236.</title>
        <authorList>
            <person name="Yamaguchi H."/>
            <person name="Suzuki S."/>
            <person name="Kawachi M."/>
        </authorList>
    </citation>
    <scope>NUCLEOTIDE SEQUENCE</scope>
    <source>
        <strain evidence="3">NIES-4236</strain>
    </source>
</reference>
<accession>A0AAV3WLU4</accession>
<dbReference type="GO" id="GO:0006310">
    <property type="term" value="P:DNA recombination"/>
    <property type="evidence" value="ECO:0007669"/>
    <property type="project" value="InterPro"/>
</dbReference>
<dbReference type="GO" id="GO:0005524">
    <property type="term" value="F:ATP binding"/>
    <property type="evidence" value="ECO:0007669"/>
    <property type="project" value="InterPro"/>
</dbReference>
<gene>
    <name evidence="3" type="primary">lig</name>
    <name evidence="3" type="ORF">MiSe_69580</name>
</gene>
<name>A0AAV3WLU4_9CYAN</name>